<dbReference type="GO" id="GO:0005886">
    <property type="term" value="C:plasma membrane"/>
    <property type="evidence" value="ECO:0007669"/>
    <property type="project" value="UniProtKB-SubCell"/>
</dbReference>
<feature type="transmembrane region" description="Helical" evidence="6">
    <location>
        <begin position="149"/>
        <end position="172"/>
    </location>
</feature>
<evidence type="ECO:0000256" key="4">
    <source>
        <dbReference type="ARBA" id="ARBA00022989"/>
    </source>
</evidence>
<dbReference type="InterPro" id="IPR052536">
    <property type="entry name" value="ABC-4_Integral_Memb_Prot"/>
</dbReference>
<evidence type="ECO:0000313" key="8">
    <source>
        <dbReference type="EMBL" id="CDC74005.1"/>
    </source>
</evidence>
<dbReference type="EMBL" id="CBFW010000193">
    <property type="protein sequence ID" value="CDC74005.1"/>
    <property type="molecule type" value="Genomic_DNA"/>
</dbReference>
<name>R6TPC7_9BACT</name>
<dbReference type="Proteomes" id="UP000017938">
    <property type="component" value="Unassembled WGS sequence"/>
</dbReference>
<dbReference type="Pfam" id="PF02687">
    <property type="entry name" value="FtsX"/>
    <property type="match status" value="1"/>
</dbReference>
<evidence type="ECO:0000256" key="5">
    <source>
        <dbReference type="ARBA" id="ARBA00023136"/>
    </source>
</evidence>
<proteinExistence type="predicted"/>
<accession>R6TPC7</accession>
<dbReference type="InterPro" id="IPR003838">
    <property type="entry name" value="ABC3_permease_C"/>
</dbReference>
<evidence type="ECO:0000313" key="9">
    <source>
        <dbReference type="Proteomes" id="UP000017938"/>
    </source>
</evidence>
<reference evidence="8" key="1">
    <citation type="submission" date="2012-11" db="EMBL/GenBank/DDBJ databases">
        <title>Dependencies among metagenomic species, viruses, plasmids and units of genetic variation.</title>
        <authorList>
            <person name="Nielsen H.B."/>
            <person name="Almeida M."/>
            <person name="Juncker A.S."/>
            <person name="Rasmussen S."/>
            <person name="Li J."/>
            <person name="Sunagawa S."/>
            <person name="Plichta D."/>
            <person name="Gautier L."/>
            <person name="Le Chatelier E."/>
            <person name="Peletier E."/>
            <person name="Bonde I."/>
            <person name="Nielsen T."/>
            <person name="Manichanh C."/>
            <person name="Arumugam M."/>
            <person name="Batto J."/>
            <person name="Santos M.B.Q.D."/>
            <person name="Blom N."/>
            <person name="Borruel N."/>
            <person name="Burgdorf K.S."/>
            <person name="Boumezbeur F."/>
            <person name="Casellas F."/>
            <person name="Dore J."/>
            <person name="Guarner F."/>
            <person name="Hansen T."/>
            <person name="Hildebrand F."/>
            <person name="Kaas R.S."/>
            <person name="Kennedy S."/>
            <person name="Kristiansen K."/>
            <person name="Kultima J.R."/>
            <person name="Leonard P."/>
            <person name="Levenez F."/>
            <person name="Lund O."/>
            <person name="Moumen B."/>
            <person name="Le Paslier D."/>
            <person name="Pons N."/>
            <person name="Pedersen O."/>
            <person name="Prifti E."/>
            <person name="Qin J."/>
            <person name="Raes J."/>
            <person name="Tap J."/>
            <person name="Tims S."/>
            <person name="Ussery D.W."/>
            <person name="Yamada T."/>
            <person name="MetaHit consortium"/>
            <person name="Renault P."/>
            <person name="Sicheritz-Ponten T."/>
            <person name="Bork P."/>
            <person name="Wang J."/>
            <person name="Brunak S."/>
            <person name="Ehrlich S.D."/>
        </authorList>
    </citation>
    <scope>NUCLEOTIDE SEQUENCE [LARGE SCALE GENOMIC DNA]</scope>
</reference>
<organism evidence="8 9">
    <name type="scientific">Candidatus Colimorpha enterica</name>
    <dbReference type="NCBI Taxonomy" id="3083063"/>
    <lineage>
        <taxon>Bacteria</taxon>
        <taxon>Pseudomonadati</taxon>
        <taxon>Bacteroidota</taxon>
        <taxon>Bacteroidia</taxon>
        <taxon>Bacteroidales</taxon>
        <taxon>Candidatus Colimorpha</taxon>
    </lineage>
</organism>
<dbReference type="PANTHER" id="PTHR46795:SF3">
    <property type="entry name" value="ABC TRANSPORTER PERMEASE"/>
    <property type="match status" value="1"/>
</dbReference>
<evidence type="ECO:0000256" key="6">
    <source>
        <dbReference type="SAM" id="Phobius"/>
    </source>
</evidence>
<sequence length="320" mass="34935">MRAGLYFRLAGGNIRKNGKVYFPYILTCVCMISIFYITAFLSRDPGVRAMRGGNSLSVTLSFGCAVVGIFSAIFLFYTNSFIVKRRRRELGLYNILGMAKHNIAEVMFVENAIIGAAGLVFGLVFGVLLSKLAQMCLFRLMGHVAGFDFYVSVPLLLTTSAVYAVIFTVIYLGSLKRLGTASPIELLHESSVGERAPKGNLPAALVGLVILGSGYWLALSIKDPLQVTLLFFVAVILVIIGTYMLHIRQRDVSAASQEEPAVLLLQKALCACLRDELPYEAQRRGACVHLHSLDDGGGYAFIGHESLYRAEGHTADKILP</sequence>
<keyword evidence="2" id="KW-1003">Cell membrane</keyword>
<dbReference type="STRING" id="1263015.BN580_01390"/>
<protein>
    <submittedName>
        <fullName evidence="8">Efflux ABC transporter permease protein</fullName>
    </submittedName>
</protein>
<keyword evidence="5 6" id="KW-0472">Membrane</keyword>
<feature type="domain" description="ABC3 transporter permease C-terminal" evidence="7">
    <location>
        <begin position="65"/>
        <end position="183"/>
    </location>
</feature>
<feature type="transmembrane region" description="Helical" evidence="6">
    <location>
        <begin position="201"/>
        <end position="219"/>
    </location>
</feature>
<feature type="transmembrane region" description="Helical" evidence="6">
    <location>
        <begin position="225"/>
        <end position="245"/>
    </location>
</feature>
<dbReference type="PANTHER" id="PTHR46795">
    <property type="entry name" value="ABC TRANSPORTER PERMEASE-RELATED-RELATED"/>
    <property type="match status" value="1"/>
</dbReference>
<keyword evidence="4 6" id="KW-1133">Transmembrane helix</keyword>
<keyword evidence="3 6" id="KW-0812">Transmembrane</keyword>
<feature type="transmembrane region" description="Helical" evidence="6">
    <location>
        <begin position="21"/>
        <end position="40"/>
    </location>
</feature>
<evidence type="ECO:0000256" key="1">
    <source>
        <dbReference type="ARBA" id="ARBA00004651"/>
    </source>
</evidence>
<comment type="caution">
    <text evidence="8">The sequence shown here is derived from an EMBL/GenBank/DDBJ whole genome shotgun (WGS) entry which is preliminary data.</text>
</comment>
<evidence type="ECO:0000256" key="3">
    <source>
        <dbReference type="ARBA" id="ARBA00022692"/>
    </source>
</evidence>
<feature type="transmembrane region" description="Helical" evidence="6">
    <location>
        <begin position="60"/>
        <end position="82"/>
    </location>
</feature>
<dbReference type="AlphaFoldDB" id="R6TPC7"/>
<feature type="transmembrane region" description="Helical" evidence="6">
    <location>
        <begin position="103"/>
        <end position="129"/>
    </location>
</feature>
<evidence type="ECO:0000259" key="7">
    <source>
        <dbReference type="Pfam" id="PF02687"/>
    </source>
</evidence>
<gene>
    <name evidence="8" type="ORF">BN580_01390</name>
</gene>
<comment type="subcellular location">
    <subcellularLocation>
        <location evidence="1">Cell membrane</location>
        <topology evidence="1">Multi-pass membrane protein</topology>
    </subcellularLocation>
</comment>
<evidence type="ECO:0000256" key="2">
    <source>
        <dbReference type="ARBA" id="ARBA00022475"/>
    </source>
</evidence>